<dbReference type="Pfam" id="PF00069">
    <property type="entry name" value="Pkinase"/>
    <property type="match status" value="1"/>
</dbReference>
<dbReference type="PROSITE" id="PS00108">
    <property type="entry name" value="PROTEIN_KINASE_ST"/>
    <property type="match status" value="1"/>
</dbReference>
<keyword evidence="6" id="KW-0418">Kinase</keyword>
<evidence type="ECO:0000259" key="10">
    <source>
        <dbReference type="PROSITE" id="PS50011"/>
    </source>
</evidence>
<evidence type="ECO:0000256" key="5">
    <source>
        <dbReference type="ARBA" id="ARBA00022741"/>
    </source>
</evidence>
<gene>
    <name evidence="12" type="primary">LOC107483867</name>
</gene>
<dbReference type="Gene3D" id="1.10.510.10">
    <property type="entry name" value="Transferase(Phosphotransferase) domain 1"/>
    <property type="match status" value="1"/>
</dbReference>
<dbReference type="InterPro" id="IPR011009">
    <property type="entry name" value="Kinase-like_dom_sf"/>
</dbReference>
<comment type="catalytic activity">
    <reaction evidence="8">
        <text>L-threonyl-[protein] + ATP = O-phospho-L-threonyl-[protein] + ADP + H(+)</text>
        <dbReference type="Rhea" id="RHEA:46608"/>
        <dbReference type="Rhea" id="RHEA-COMP:11060"/>
        <dbReference type="Rhea" id="RHEA-COMP:11605"/>
        <dbReference type="ChEBI" id="CHEBI:15378"/>
        <dbReference type="ChEBI" id="CHEBI:30013"/>
        <dbReference type="ChEBI" id="CHEBI:30616"/>
        <dbReference type="ChEBI" id="CHEBI:61977"/>
        <dbReference type="ChEBI" id="CHEBI:456216"/>
        <dbReference type="EC" id="2.7.11.1"/>
    </reaction>
</comment>
<feature type="domain" description="Protein kinase" evidence="10">
    <location>
        <begin position="1"/>
        <end position="214"/>
    </location>
</feature>
<dbReference type="InterPro" id="IPR008271">
    <property type="entry name" value="Ser/Thr_kinase_AS"/>
</dbReference>
<evidence type="ECO:0000313" key="11">
    <source>
        <dbReference type="Proteomes" id="UP000515211"/>
    </source>
</evidence>
<dbReference type="RefSeq" id="XP_052115777.1">
    <property type="nucleotide sequence ID" value="XM_052259817.1"/>
</dbReference>
<dbReference type="GeneID" id="107483867"/>
<evidence type="ECO:0000256" key="4">
    <source>
        <dbReference type="ARBA" id="ARBA00022679"/>
    </source>
</evidence>
<dbReference type="Proteomes" id="UP000515211">
    <property type="component" value="Chromosome 4"/>
</dbReference>
<dbReference type="InterPro" id="IPR000719">
    <property type="entry name" value="Prot_kinase_dom"/>
</dbReference>
<evidence type="ECO:0000256" key="6">
    <source>
        <dbReference type="ARBA" id="ARBA00022777"/>
    </source>
</evidence>
<evidence type="ECO:0000313" key="12">
    <source>
        <dbReference type="RefSeq" id="XP_052115777.1"/>
    </source>
</evidence>
<dbReference type="GO" id="GO:0004674">
    <property type="term" value="F:protein serine/threonine kinase activity"/>
    <property type="evidence" value="ECO:0007669"/>
    <property type="project" value="UniProtKB-KW"/>
</dbReference>
<evidence type="ECO:0000256" key="7">
    <source>
        <dbReference type="ARBA" id="ARBA00022840"/>
    </source>
</evidence>
<dbReference type="SUPFAM" id="SSF56112">
    <property type="entry name" value="Protein kinase-like (PK-like)"/>
    <property type="match status" value="1"/>
</dbReference>
<evidence type="ECO:0000256" key="1">
    <source>
        <dbReference type="ARBA" id="ARBA00004479"/>
    </source>
</evidence>
<organism evidence="11 12">
    <name type="scientific">Arachis duranensis</name>
    <name type="common">Wild peanut</name>
    <dbReference type="NCBI Taxonomy" id="130453"/>
    <lineage>
        <taxon>Eukaryota</taxon>
        <taxon>Viridiplantae</taxon>
        <taxon>Streptophyta</taxon>
        <taxon>Embryophyta</taxon>
        <taxon>Tracheophyta</taxon>
        <taxon>Spermatophyta</taxon>
        <taxon>Magnoliopsida</taxon>
        <taxon>eudicotyledons</taxon>
        <taxon>Gunneridae</taxon>
        <taxon>Pentapetalae</taxon>
        <taxon>rosids</taxon>
        <taxon>fabids</taxon>
        <taxon>Fabales</taxon>
        <taxon>Fabaceae</taxon>
        <taxon>Papilionoideae</taxon>
        <taxon>50 kb inversion clade</taxon>
        <taxon>dalbergioids sensu lato</taxon>
        <taxon>Dalbergieae</taxon>
        <taxon>Pterocarpus clade</taxon>
        <taxon>Arachis</taxon>
    </lineage>
</organism>
<dbReference type="PROSITE" id="PS50011">
    <property type="entry name" value="PROTEIN_KINASE_DOM"/>
    <property type="match status" value="1"/>
</dbReference>
<dbReference type="GO" id="GO:0016020">
    <property type="term" value="C:membrane"/>
    <property type="evidence" value="ECO:0007669"/>
    <property type="project" value="UniProtKB-SubCell"/>
</dbReference>
<reference evidence="12" key="2">
    <citation type="submission" date="2025-08" db="UniProtKB">
        <authorList>
            <consortium name="RefSeq"/>
        </authorList>
    </citation>
    <scope>IDENTIFICATION</scope>
    <source>
        <tissue evidence="12">Whole plant</tissue>
    </source>
</reference>
<dbReference type="GO" id="GO:0005524">
    <property type="term" value="F:ATP binding"/>
    <property type="evidence" value="ECO:0007669"/>
    <property type="project" value="UniProtKB-KW"/>
</dbReference>
<dbReference type="EC" id="2.7.11.1" evidence="2"/>
<evidence type="ECO:0000256" key="9">
    <source>
        <dbReference type="ARBA" id="ARBA00048679"/>
    </source>
</evidence>
<keyword evidence="7" id="KW-0067">ATP-binding</keyword>
<dbReference type="FunFam" id="1.10.510.10:FF:001023">
    <property type="entry name" value="Os07g0541700 protein"/>
    <property type="match status" value="1"/>
</dbReference>
<keyword evidence="5" id="KW-0547">Nucleotide-binding</keyword>
<keyword evidence="11" id="KW-1185">Reference proteome</keyword>
<evidence type="ECO:0000256" key="8">
    <source>
        <dbReference type="ARBA" id="ARBA00047899"/>
    </source>
</evidence>
<dbReference type="PANTHER" id="PTHR48006">
    <property type="entry name" value="LEUCINE-RICH REPEAT-CONTAINING PROTEIN DDB_G0281931-RELATED"/>
    <property type="match status" value="1"/>
</dbReference>
<comment type="subcellular location">
    <subcellularLocation>
        <location evidence="1">Membrane</location>
        <topology evidence="1">Single-pass type I membrane protein</topology>
    </subcellularLocation>
</comment>
<comment type="catalytic activity">
    <reaction evidence="9">
        <text>L-seryl-[protein] + ATP = O-phospho-L-seryl-[protein] + ADP + H(+)</text>
        <dbReference type="Rhea" id="RHEA:17989"/>
        <dbReference type="Rhea" id="RHEA-COMP:9863"/>
        <dbReference type="Rhea" id="RHEA-COMP:11604"/>
        <dbReference type="ChEBI" id="CHEBI:15378"/>
        <dbReference type="ChEBI" id="CHEBI:29999"/>
        <dbReference type="ChEBI" id="CHEBI:30616"/>
        <dbReference type="ChEBI" id="CHEBI:83421"/>
        <dbReference type="ChEBI" id="CHEBI:456216"/>
        <dbReference type="EC" id="2.7.11.1"/>
    </reaction>
</comment>
<sequence>MPNGNLTDMSKSNKKSLLDWPTRYKIAIDAAEGLSYMHHGIVPSIVHRDVKSSNILLDSEFGAKVADFGVAKIVNGTSQGAESMSVIAGSYGYIAPDYGKNDLVKWVSSLLEQKGMDHVIDPALDSTYREEISKVLSVRFLCTNVLPINRSAMWWVVKMLREAATVPRSRSVREVTHSPYFSYRERSIVRELVNILHSSIGWNPPMNVPTPYSL</sequence>
<accession>A0A9C6TKP4</accession>
<evidence type="ECO:0000256" key="3">
    <source>
        <dbReference type="ARBA" id="ARBA00022527"/>
    </source>
</evidence>
<protein>
    <recommendedName>
        <fullName evidence="2">non-specific serine/threonine protein kinase</fullName>
        <ecNumber evidence="2">2.7.11.1</ecNumber>
    </recommendedName>
</protein>
<dbReference type="AlphaFoldDB" id="A0A9C6TKP4"/>
<evidence type="ECO:0000256" key="2">
    <source>
        <dbReference type="ARBA" id="ARBA00012513"/>
    </source>
</evidence>
<keyword evidence="3" id="KW-0723">Serine/threonine-protein kinase</keyword>
<dbReference type="PANTHER" id="PTHR48006:SF92">
    <property type="entry name" value="LRR RECEPTOR-LIKE SERINE_THREONINE-PROTEIN KINASE GSO1"/>
    <property type="match status" value="1"/>
</dbReference>
<name>A0A9C6TKP4_ARADU</name>
<dbReference type="InterPro" id="IPR051824">
    <property type="entry name" value="LRR_Rcpt-Like_S/T_Kinase"/>
</dbReference>
<reference evidence="11" key="1">
    <citation type="journal article" date="2016" name="Nat. Genet.">
        <title>The genome sequences of Arachis duranensis and Arachis ipaensis, the diploid ancestors of cultivated peanut.</title>
        <authorList>
            <person name="Bertioli D.J."/>
            <person name="Cannon S.B."/>
            <person name="Froenicke L."/>
            <person name="Huang G."/>
            <person name="Farmer A.D."/>
            <person name="Cannon E.K."/>
            <person name="Liu X."/>
            <person name="Gao D."/>
            <person name="Clevenger J."/>
            <person name="Dash S."/>
            <person name="Ren L."/>
            <person name="Moretzsohn M.C."/>
            <person name="Shirasawa K."/>
            <person name="Huang W."/>
            <person name="Vidigal B."/>
            <person name="Abernathy B."/>
            <person name="Chu Y."/>
            <person name="Niederhuth C.E."/>
            <person name="Umale P."/>
            <person name="Araujo A.C."/>
            <person name="Kozik A."/>
            <person name="Kim K.D."/>
            <person name="Burow M.D."/>
            <person name="Varshney R.K."/>
            <person name="Wang X."/>
            <person name="Zhang X."/>
            <person name="Barkley N."/>
            <person name="Guimaraes P.M."/>
            <person name="Isobe S."/>
            <person name="Guo B."/>
            <person name="Liao B."/>
            <person name="Stalker H.T."/>
            <person name="Schmitz R.J."/>
            <person name="Scheffler B.E."/>
            <person name="Leal-Bertioli S.C."/>
            <person name="Xun X."/>
            <person name="Jackson S.A."/>
            <person name="Michelmore R."/>
            <person name="Ozias-Akins P."/>
        </authorList>
    </citation>
    <scope>NUCLEOTIDE SEQUENCE [LARGE SCALE GENOMIC DNA]</scope>
    <source>
        <strain evidence="11">cv. V14167</strain>
    </source>
</reference>
<keyword evidence="4" id="KW-0808">Transferase</keyword>
<proteinExistence type="predicted"/>